<evidence type="ECO:0000313" key="5">
    <source>
        <dbReference type="Proteomes" id="UP000467193"/>
    </source>
</evidence>
<keyword evidence="5" id="KW-1185">Reference proteome</keyword>
<dbReference type="GO" id="GO:0008171">
    <property type="term" value="F:O-methyltransferase activity"/>
    <property type="evidence" value="ECO:0007669"/>
    <property type="project" value="InterPro"/>
</dbReference>
<gene>
    <name evidence="4" type="ORF">MSEDJ_14720</name>
</gene>
<dbReference type="KEGG" id="msei:MSEDJ_14720"/>
<dbReference type="Pfam" id="PF01596">
    <property type="entry name" value="Methyltransf_3"/>
    <property type="match status" value="1"/>
</dbReference>
<protein>
    <submittedName>
        <fullName evidence="4">O-methyltransferase</fullName>
    </submittedName>
</protein>
<dbReference type="InterPro" id="IPR029063">
    <property type="entry name" value="SAM-dependent_MTases_sf"/>
</dbReference>
<sequence length="223" mass="24009">MGQVNEPDPIALDAMFGRLLRTEDDALSAAREATDAAGMPRIEVSAQHAKLLTLLATMSRAERVLEIGTLGGYSTIALARGVGPGGRVVTLEYDQAHADVARRNLDRADVGERVEIVVGAALDTLPRLVTRGDRFDFFFIDADKENNSAYVEYAVTLADPGAVIVVDNIARMGRVLDPSPDDRQARAVRDMFAMMGEHPRLDTAAIQTVGTKGWDGFAIALVS</sequence>
<evidence type="ECO:0000256" key="1">
    <source>
        <dbReference type="ARBA" id="ARBA00022603"/>
    </source>
</evidence>
<dbReference type="InterPro" id="IPR050362">
    <property type="entry name" value="Cation-dep_OMT"/>
</dbReference>
<dbReference type="GO" id="GO:0008757">
    <property type="term" value="F:S-adenosylmethionine-dependent methyltransferase activity"/>
    <property type="evidence" value="ECO:0007669"/>
    <property type="project" value="TreeGrafter"/>
</dbReference>
<name>A0A7I7QNI7_9MYCO</name>
<keyword evidence="2 4" id="KW-0808">Transferase</keyword>
<dbReference type="Gene3D" id="3.40.50.150">
    <property type="entry name" value="Vaccinia Virus protein VP39"/>
    <property type="match status" value="1"/>
</dbReference>
<dbReference type="GO" id="GO:0032259">
    <property type="term" value="P:methylation"/>
    <property type="evidence" value="ECO:0007669"/>
    <property type="project" value="UniProtKB-KW"/>
</dbReference>
<dbReference type="PANTHER" id="PTHR10509:SF14">
    <property type="entry name" value="CAFFEOYL-COA O-METHYLTRANSFERASE 3-RELATED"/>
    <property type="match status" value="1"/>
</dbReference>
<evidence type="ECO:0000256" key="3">
    <source>
        <dbReference type="ARBA" id="ARBA00022691"/>
    </source>
</evidence>
<keyword evidence="3" id="KW-0949">S-adenosyl-L-methionine</keyword>
<dbReference type="Proteomes" id="UP000467193">
    <property type="component" value="Chromosome"/>
</dbReference>
<keyword evidence="1 4" id="KW-0489">Methyltransferase</keyword>
<proteinExistence type="predicted"/>
<reference evidence="4 5" key="1">
    <citation type="journal article" date="2019" name="Emerg. Microbes Infect.">
        <title>Comprehensive subspecies identification of 175 nontuberculous mycobacteria species based on 7547 genomic profiles.</title>
        <authorList>
            <person name="Matsumoto Y."/>
            <person name="Kinjo T."/>
            <person name="Motooka D."/>
            <person name="Nabeya D."/>
            <person name="Jung N."/>
            <person name="Uechi K."/>
            <person name="Horii T."/>
            <person name="Iida T."/>
            <person name="Fujita J."/>
            <person name="Nakamura S."/>
        </authorList>
    </citation>
    <scope>NUCLEOTIDE SEQUENCE [LARGE SCALE GENOMIC DNA]</scope>
    <source>
        <strain evidence="4 5">JCM 17899</strain>
    </source>
</reference>
<organism evidence="4 5">
    <name type="scientific">Mycolicibacterium sediminis</name>
    <dbReference type="NCBI Taxonomy" id="1286180"/>
    <lineage>
        <taxon>Bacteria</taxon>
        <taxon>Bacillati</taxon>
        <taxon>Actinomycetota</taxon>
        <taxon>Actinomycetes</taxon>
        <taxon>Mycobacteriales</taxon>
        <taxon>Mycobacteriaceae</taxon>
        <taxon>Mycolicibacterium</taxon>
    </lineage>
</organism>
<dbReference type="InterPro" id="IPR002935">
    <property type="entry name" value="SAM_O-MeTrfase"/>
</dbReference>
<evidence type="ECO:0000313" key="4">
    <source>
        <dbReference type="EMBL" id="BBY27376.1"/>
    </source>
</evidence>
<dbReference type="CDD" id="cd02440">
    <property type="entry name" value="AdoMet_MTases"/>
    <property type="match status" value="1"/>
</dbReference>
<evidence type="ECO:0000256" key="2">
    <source>
        <dbReference type="ARBA" id="ARBA00022679"/>
    </source>
</evidence>
<dbReference type="PROSITE" id="PS51682">
    <property type="entry name" value="SAM_OMT_I"/>
    <property type="match status" value="1"/>
</dbReference>
<dbReference type="PANTHER" id="PTHR10509">
    <property type="entry name" value="O-METHYLTRANSFERASE-RELATED"/>
    <property type="match status" value="1"/>
</dbReference>
<dbReference type="SUPFAM" id="SSF53335">
    <property type="entry name" value="S-adenosyl-L-methionine-dependent methyltransferases"/>
    <property type="match status" value="1"/>
</dbReference>
<accession>A0A7I7QNI7</accession>
<dbReference type="AlphaFoldDB" id="A0A7I7QNI7"/>
<dbReference type="EMBL" id="AP022588">
    <property type="protein sequence ID" value="BBY27376.1"/>
    <property type="molecule type" value="Genomic_DNA"/>
</dbReference>